<dbReference type="InterPro" id="IPR008581">
    <property type="entry name" value="DUF863_pln"/>
</dbReference>
<proteinExistence type="predicted"/>
<name>A0ABR2TLX4_9ROSI</name>
<dbReference type="PANTHER" id="PTHR33167">
    <property type="entry name" value="TRANSCRIPTION FACTOR, PUTATIVE (DUF863)-RELATED"/>
    <property type="match status" value="1"/>
</dbReference>
<dbReference type="EMBL" id="JBBPBN010000005">
    <property type="protein sequence ID" value="KAK9038399.1"/>
    <property type="molecule type" value="Genomic_DNA"/>
</dbReference>
<comment type="caution">
    <text evidence="2">The sequence shown here is derived from an EMBL/GenBank/DDBJ whole genome shotgun (WGS) entry which is preliminary data.</text>
</comment>
<feature type="region of interest" description="Disordered" evidence="1">
    <location>
        <begin position="560"/>
        <end position="603"/>
    </location>
</feature>
<sequence>MLYRVRMSIDYDTRMGTEVHWNMQLPGCYSLTNLIGNSGDVGWPLPCENGNLGTYNDFFMRLAMGYDKEQMRQKIMKHDSIFRHQIHELHRLYKIQQDLMNETKNKERNKHLIHQVSSHSNLFSCGFKTEDEQKRWQTSESHLSNLDCFRLSTSVAHGIRSQFSPLKGNLKRTHGFTDLNEPILVEKASTSACVGIPSNISCSKKEIRRNDLSSMSPLCLGFNQRGAEFFQEHSKARERWISLINPDCRQYGEFSNKFENGQTRSNGSNHQEDFHAPRKSVQFETTKARPAIFLLGDQNKREMFGKRKIFGVEIHENSSGASAVTSHGLDPQPVHSWSDAAHSEILSVSSQAKFYGNLNQNGSRTYSLLNASSTALLQDHDTTKDKFLVDSNSGSLPGFQAEGLARNDLFCASDCKEPRGCGQLVGFCNQNGISESKFAFEQFAHHGPKIGFKSLPWMMEAKSTIDLNAGTMAADGNKNEEISRSDFVSVNGSIKQNSNVGLSWLRATRPSKAKPKKDVEYSHQTYLDSLQNCSQQFIDRTEMRIQDSLPTALVDDLKHRNSDTSYSSSSTKHGFSVSENVCRDLPSPNTPLKPSSPASAIDGDDFDTVPDPLSRKCEQQCLVEGTVADKRPVNLNANVGCIDLNLSVIDEGIGDVQSASSSVRTNVRIAKIDLEMGSKDTVNYKSLENNLTKLSNLLHGEVDESRGFLSVSVAAEALTAISSSCAFDLHKNAVSDELEVSASDLLLWFAEIVTSCMSDTENDAGCLDDSIPDGIDIFEFMTLNLKETDVKECCYKPQVEENKKSEDTLLRRPQRGQARRGRQRKDFQRDVLPNLTPLSRNEMAEDFI</sequence>
<protein>
    <submittedName>
        <fullName evidence="2">Uncharacterized protein</fullName>
    </submittedName>
</protein>
<keyword evidence="3" id="KW-1185">Reference proteome</keyword>
<feature type="compositionally biased region" description="Polar residues" evidence="1">
    <location>
        <begin position="258"/>
        <end position="269"/>
    </location>
</feature>
<feature type="region of interest" description="Disordered" evidence="1">
    <location>
        <begin position="258"/>
        <end position="281"/>
    </location>
</feature>
<reference evidence="2 3" key="1">
    <citation type="journal article" date="2024" name="G3 (Bethesda)">
        <title>Genome assembly of Hibiscus sabdariffa L. provides insights into metabolisms of medicinal natural products.</title>
        <authorList>
            <person name="Kim T."/>
        </authorList>
    </citation>
    <scope>NUCLEOTIDE SEQUENCE [LARGE SCALE GENOMIC DNA]</scope>
    <source>
        <strain evidence="2">TK-2024</strain>
        <tissue evidence="2">Old leaves</tissue>
    </source>
</reference>
<evidence type="ECO:0000313" key="2">
    <source>
        <dbReference type="EMBL" id="KAK9038399.1"/>
    </source>
</evidence>
<dbReference type="PANTHER" id="PTHR33167:SF70">
    <property type="entry name" value="DUF3741 DOMAIN-CONTAINING PROTEIN"/>
    <property type="match status" value="1"/>
</dbReference>
<feature type="compositionally biased region" description="Basic residues" evidence="1">
    <location>
        <begin position="812"/>
        <end position="823"/>
    </location>
</feature>
<gene>
    <name evidence="2" type="ORF">V6N11_023272</name>
</gene>
<dbReference type="Proteomes" id="UP001396334">
    <property type="component" value="Unassembled WGS sequence"/>
</dbReference>
<feature type="region of interest" description="Disordered" evidence="1">
    <location>
        <begin position="804"/>
        <end position="826"/>
    </location>
</feature>
<accession>A0ABR2TLX4</accession>
<dbReference type="Pfam" id="PF05904">
    <property type="entry name" value="DUF863"/>
    <property type="match status" value="1"/>
</dbReference>
<evidence type="ECO:0000313" key="3">
    <source>
        <dbReference type="Proteomes" id="UP001396334"/>
    </source>
</evidence>
<evidence type="ECO:0000256" key="1">
    <source>
        <dbReference type="SAM" id="MobiDB-lite"/>
    </source>
</evidence>
<organism evidence="2 3">
    <name type="scientific">Hibiscus sabdariffa</name>
    <name type="common">roselle</name>
    <dbReference type="NCBI Taxonomy" id="183260"/>
    <lineage>
        <taxon>Eukaryota</taxon>
        <taxon>Viridiplantae</taxon>
        <taxon>Streptophyta</taxon>
        <taxon>Embryophyta</taxon>
        <taxon>Tracheophyta</taxon>
        <taxon>Spermatophyta</taxon>
        <taxon>Magnoliopsida</taxon>
        <taxon>eudicotyledons</taxon>
        <taxon>Gunneridae</taxon>
        <taxon>Pentapetalae</taxon>
        <taxon>rosids</taxon>
        <taxon>malvids</taxon>
        <taxon>Malvales</taxon>
        <taxon>Malvaceae</taxon>
        <taxon>Malvoideae</taxon>
        <taxon>Hibiscus</taxon>
    </lineage>
</organism>